<name>A0A4R3Y624_9PAST</name>
<dbReference type="Proteomes" id="UP000305526">
    <property type="component" value="Unassembled WGS sequence"/>
</dbReference>
<evidence type="ECO:0000313" key="4">
    <source>
        <dbReference type="Proteomes" id="UP000305526"/>
    </source>
</evidence>
<proteinExistence type="predicted"/>
<organism evidence="1 3">
    <name type="scientific">Testudinibacter aquarius</name>
    <dbReference type="NCBI Taxonomy" id="1524974"/>
    <lineage>
        <taxon>Bacteria</taxon>
        <taxon>Pseudomonadati</taxon>
        <taxon>Pseudomonadota</taxon>
        <taxon>Gammaproteobacteria</taxon>
        <taxon>Pasteurellales</taxon>
        <taxon>Pasteurellaceae</taxon>
        <taxon>Testudinibacter</taxon>
    </lineage>
</organism>
<accession>A0A4R3Y624</accession>
<dbReference type="Proteomes" id="UP000294619">
    <property type="component" value="Unassembled WGS sequence"/>
</dbReference>
<dbReference type="Pfam" id="PF05954">
    <property type="entry name" value="Phage_GPD"/>
    <property type="match status" value="1"/>
</dbReference>
<reference evidence="2 4" key="2">
    <citation type="submission" date="2019-05" db="EMBL/GenBank/DDBJ databases">
        <title>Pasteurellaceae isolates from reptiles.</title>
        <authorList>
            <person name="Bojesen A.M."/>
            <person name="Lund E."/>
        </authorList>
    </citation>
    <scope>NUCLEOTIDE SEQUENCE [LARGE SCALE GENOMIC DNA]</scope>
    <source>
        <strain evidence="2 4">ELNT2x</strain>
    </source>
</reference>
<dbReference type="PANTHER" id="PTHR35862">
    <property type="entry name" value="FELS-2 PROPHAGE PROTEIN"/>
    <property type="match status" value="1"/>
</dbReference>
<gene>
    <name evidence="1" type="ORF">EDC16_105166</name>
    <name evidence="2" type="ORF">FHQ21_12085</name>
</gene>
<protein>
    <submittedName>
        <fullName evidence="2">Phage late control D family protein</fullName>
    </submittedName>
</protein>
<sequence length="383" mass="42596">MFDVMDLTKTNHKTPIFKITVTSKGETKDITSVVSDRLISLSLADNRGFEADQLDIELSDHDGKLAFPSRGAMVEAWIGWQDSGLVNKGKYTVDEIEYSGAPDKLIIRARSADLMGSLNTKQERSFEAMFLGALIEFLAREHGLKAVYDEELGMQAVTHLDQTNESTINLLTRLAEQYDAIATVKNGCLMFIKAGRMKTASGEDLPEMVITKKSGDSYRFSLNEGDNYTAVRAYWHNLDNGKKGEVIIDQNTEVQRKNLTTKRGENSRQKKNVLVQTEPVETDANKMKTLRHIYQNEAKAITGAKAAFSKMKRGVASFSLTLANGNPELIPELPASLIGFKDEIDSTSWIVTQVTHSIGDGGYTCGVEFELDVEDKQHKEIEL</sequence>
<dbReference type="PANTHER" id="PTHR35862:SF3">
    <property type="entry name" value="FELS-2 PROPHAGE PROTEIN"/>
    <property type="match status" value="1"/>
</dbReference>
<dbReference type="InterPro" id="IPR052726">
    <property type="entry name" value="Phage_Baseplate_Hub"/>
</dbReference>
<comment type="caution">
    <text evidence="1">The sequence shown here is derived from an EMBL/GenBank/DDBJ whole genome shotgun (WGS) entry which is preliminary data.</text>
</comment>
<evidence type="ECO:0000313" key="2">
    <source>
        <dbReference type="EMBL" id="TNG87541.1"/>
    </source>
</evidence>
<dbReference type="AlphaFoldDB" id="A0A4R3Y624"/>
<reference evidence="1 3" key="1">
    <citation type="submission" date="2019-03" db="EMBL/GenBank/DDBJ databases">
        <title>Genomic Encyclopedia of Type Strains, Phase IV (KMG-IV): sequencing the most valuable type-strain genomes for metagenomic binning, comparative biology and taxonomic classification.</title>
        <authorList>
            <person name="Goeker M."/>
        </authorList>
    </citation>
    <scope>NUCLEOTIDE SEQUENCE [LARGE SCALE GENOMIC DNA]</scope>
    <source>
        <strain evidence="1 3">DSM 28140</strain>
    </source>
</reference>
<keyword evidence="4" id="KW-1185">Reference proteome</keyword>
<dbReference type="RefSeq" id="WP_132966737.1">
    <property type="nucleotide sequence ID" value="NZ_LEKL01000064.1"/>
</dbReference>
<dbReference type="EMBL" id="VDGV01000154">
    <property type="protein sequence ID" value="TNG87541.1"/>
    <property type="molecule type" value="Genomic_DNA"/>
</dbReference>
<evidence type="ECO:0000313" key="1">
    <source>
        <dbReference type="EMBL" id="TCV87247.1"/>
    </source>
</evidence>
<evidence type="ECO:0000313" key="3">
    <source>
        <dbReference type="Proteomes" id="UP000294619"/>
    </source>
</evidence>
<dbReference type="EMBL" id="SMCP01000005">
    <property type="protein sequence ID" value="TCV87247.1"/>
    <property type="molecule type" value="Genomic_DNA"/>
</dbReference>
<dbReference type="SUPFAM" id="SSF69279">
    <property type="entry name" value="Phage tail proteins"/>
    <property type="match status" value="1"/>
</dbReference>